<dbReference type="Pfam" id="PF06810">
    <property type="entry name" value="Phage_scaffold"/>
    <property type="match status" value="1"/>
</dbReference>
<reference evidence="3" key="1">
    <citation type="submission" date="2022-10" db="EMBL/GenBank/DDBJ databases">
        <title>Mechanism of multi-heavy metal repair in Cytobacillus Firmus M7.</title>
        <authorList>
            <person name="Li X."/>
            <person name="Yu C."/>
        </authorList>
    </citation>
    <scope>NUCLEOTIDE SEQUENCE</scope>
    <source>
        <strain evidence="3">M7</strain>
    </source>
</reference>
<name>A0AA46PAN3_CYTFI</name>
<feature type="coiled-coil region" evidence="1">
    <location>
        <begin position="38"/>
        <end position="89"/>
    </location>
</feature>
<feature type="region of interest" description="Disordered" evidence="2">
    <location>
        <begin position="153"/>
        <end position="196"/>
    </location>
</feature>
<dbReference type="EMBL" id="CP107027">
    <property type="protein sequence ID" value="UYG96646.1"/>
    <property type="molecule type" value="Genomic_DNA"/>
</dbReference>
<evidence type="ECO:0000256" key="2">
    <source>
        <dbReference type="SAM" id="MobiDB-lite"/>
    </source>
</evidence>
<evidence type="ECO:0000313" key="3">
    <source>
        <dbReference type="EMBL" id="UYG96646.1"/>
    </source>
</evidence>
<organism evidence="3 4">
    <name type="scientific">Cytobacillus firmus</name>
    <name type="common">Bacillus firmus</name>
    <dbReference type="NCBI Taxonomy" id="1399"/>
    <lineage>
        <taxon>Bacteria</taxon>
        <taxon>Bacillati</taxon>
        <taxon>Bacillota</taxon>
        <taxon>Bacilli</taxon>
        <taxon>Bacillales</taxon>
        <taxon>Bacillaceae</taxon>
        <taxon>Cytobacillus</taxon>
    </lineage>
</organism>
<proteinExistence type="predicted"/>
<dbReference type="InterPro" id="IPR009636">
    <property type="entry name" value="SCAF"/>
</dbReference>
<keyword evidence="1" id="KW-0175">Coiled coil</keyword>
<feature type="compositionally biased region" description="Polar residues" evidence="2">
    <location>
        <begin position="154"/>
        <end position="179"/>
    </location>
</feature>
<accession>A0AA46PAN3</accession>
<evidence type="ECO:0000313" key="4">
    <source>
        <dbReference type="Proteomes" id="UP001163104"/>
    </source>
</evidence>
<gene>
    <name evidence="3" type="ORF">OD459_06340</name>
</gene>
<sequence length="196" mass="22025">MDLKELLGEDLYNQVIRKAGENKIAIVSDGNWFPKEKFDQVNNDNKDLKKQLKDRDEQLSDLKIKAAGNEELTKQINDLTELNKKTASDYQAKLDQQAFDFALKEALSGAKAKNPKAVEALLNKEAIKLDGEKLLGLEEQLKAIKESDSYLFETEQQQHQQGSGIKFTTGQHQKQSGGEPSTLLDALNQRFSTTNN</sequence>
<dbReference type="AlphaFoldDB" id="A0AA46PAN3"/>
<evidence type="ECO:0000256" key="1">
    <source>
        <dbReference type="SAM" id="Coils"/>
    </source>
</evidence>
<dbReference type="RefSeq" id="WP_048008034.1">
    <property type="nucleotide sequence ID" value="NZ_CP107027.1"/>
</dbReference>
<dbReference type="Proteomes" id="UP001163104">
    <property type="component" value="Chromosome"/>
</dbReference>
<protein>
    <submittedName>
        <fullName evidence="3">Phage scaffolding protein</fullName>
    </submittedName>
</protein>